<evidence type="ECO:0000313" key="2">
    <source>
        <dbReference type="Proteomes" id="UP001149090"/>
    </source>
</evidence>
<sequence>MNDCLFFGYNDEPILLKNEPDKITKPIQFKFENEKENENEKQIKQISSGYFSTIFLFENGKAIEYLNENDPKQNPEKIQIEENIQKVTVDGYNVAILTSEGNIE</sequence>
<dbReference type="EMBL" id="JAPDFW010000063">
    <property type="protein sequence ID" value="KAJ5075753.1"/>
    <property type="molecule type" value="Genomic_DNA"/>
</dbReference>
<dbReference type="InterPro" id="IPR009091">
    <property type="entry name" value="RCC1/BLIP-II"/>
</dbReference>
<evidence type="ECO:0000313" key="1">
    <source>
        <dbReference type="EMBL" id="KAJ5075753.1"/>
    </source>
</evidence>
<organism evidence="1 2">
    <name type="scientific">Anaeramoeba ignava</name>
    <name type="common">Anaerobic marine amoeba</name>
    <dbReference type="NCBI Taxonomy" id="1746090"/>
    <lineage>
        <taxon>Eukaryota</taxon>
        <taxon>Metamonada</taxon>
        <taxon>Anaeramoebidae</taxon>
        <taxon>Anaeramoeba</taxon>
    </lineage>
</organism>
<name>A0A9Q0LMY1_ANAIG</name>
<keyword evidence="2" id="KW-1185">Reference proteome</keyword>
<proteinExistence type="predicted"/>
<dbReference type="Proteomes" id="UP001149090">
    <property type="component" value="Unassembled WGS sequence"/>
</dbReference>
<dbReference type="AlphaFoldDB" id="A0A9Q0LMY1"/>
<protein>
    <submittedName>
        <fullName evidence="1">Uncharacterized protein</fullName>
    </submittedName>
</protein>
<comment type="caution">
    <text evidence="1">The sequence shown here is derived from an EMBL/GenBank/DDBJ whole genome shotgun (WGS) entry which is preliminary data.</text>
</comment>
<reference evidence="1" key="1">
    <citation type="submission" date="2022-10" db="EMBL/GenBank/DDBJ databases">
        <title>Novel sulphate-reducing endosymbionts in the free-living metamonad Anaeramoeba.</title>
        <authorList>
            <person name="Jerlstrom-Hultqvist J."/>
            <person name="Cepicka I."/>
            <person name="Gallot-Lavallee L."/>
            <person name="Salas-Leiva D."/>
            <person name="Curtis B.A."/>
            <person name="Zahonova K."/>
            <person name="Pipaliya S."/>
            <person name="Dacks J."/>
            <person name="Roger A.J."/>
        </authorList>
    </citation>
    <scope>NUCLEOTIDE SEQUENCE</scope>
    <source>
        <strain evidence="1">BMAN</strain>
    </source>
</reference>
<accession>A0A9Q0LMY1</accession>
<gene>
    <name evidence="1" type="ORF">M0811_06615</name>
</gene>
<dbReference type="SUPFAM" id="SSF50985">
    <property type="entry name" value="RCC1/BLIP-II"/>
    <property type="match status" value="1"/>
</dbReference>